<dbReference type="PANTHER" id="PTHR11102:SF160">
    <property type="entry name" value="ERAD-ASSOCIATED E3 UBIQUITIN-PROTEIN LIGASE COMPONENT HRD3"/>
    <property type="match status" value="1"/>
</dbReference>
<evidence type="ECO:0000256" key="1">
    <source>
        <dbReference type="SAM" id="Phobius"/>
    </source>
</evidence>
<dbReference type="InterPro" id="IPR050767">
    <property type="entry name" value="Sel1_AlgK"/>
</dbReference>
<dbReference type="SUPFAM" id="SSF81901">
    <property type="entry name" value="HCP-like"/>
    <property type="match status" value="1"/>
</dbReference>
<organism evidence="3 4">
    <name type="scientific">Stenotrophomonas maltophilia</name>
    <name type="common">Pseudomonas maltophilia</name>
    <name type="synonym">Xanthomonas maltophilia</name>
    <dbReference type="NCBI Taxonomy" id="40324"/>
    <lineage>
        <taxon>Bacteria</taxon>
        <taxon>Pseudomonadati</taxon>
        <taxon>Pseudomonadota</taxon>
        <taxon>Gammaproteobacteria</taxon>
        <taxon>Lysobacterales</taxon>
        <taxon>Lysobacteraceae</taxon>
        <taxon>Stenotrophomonas</taxon>
        <taxon>Stenotrophomonas maltophilia group</taxon>
    </lineage>
</organism>
<name>A0AAI9CJF4_STEMA</name>
<dbReference type="EMBL" id="ABLTIR010000022">
    <property type="protein sequence ID" value="EKZ1926499.1"/>
    <property type="molecule type" value="Genomic_DNA"/>
</dbReference>
<sequence>MILGILVLLVLGFFFPPLWLVLIGYLIYIYASRHTRKERAVEGRIRAMIAAKKDVATFSELYYEAARSYAISKGCTVSDHEAASAGVMIDGKAWNAVFLRERDGGTTITLQDHAAVEKWIQNDVDSVIAAGKSVELAPDIRLMDTSTLARQRTDEAFQMLLGRAEDGEAEAQNEIGFCYGKGVYVAKNYKLAHQWYGKSAEQSFANAQFNLGVLHYQGLGCKRDIGQAENWFKLAAAQGHSNAQQNLRRIELEKPLVLEIYAVNQQLGKQKAPGLVDFELAHLYLDELKALIEDEEVRQGFVLAATTGQISLAKAAKIQDAVTWAWNLSSATPLTYHQIINAVSNDDWSVFNGMPESGSGT</sequence>
<feature type="transmembrane region" description="Helical" evidence="1">
    <location>
        <begin position="6"/>
        <end position="31"/>
    </location>
</feature>
<dbReference type="Pfam" id="PF08238">
    <property type="entry name" value="Sel1"/>
    <property type="match status" value="2"/>
</dbReference>
<evidence type="ECO:0000313" key="4">
    <source>
        <dbReference type="Proteomes" id="UP001225498"/>
    </source>
</evidence>
<dbReference type="RefSeq" id="WP_099481962.1">
    <property type="nucleotide sequence ID" value="NZ_JAKJQU010000002.1"/>
</dbReference>
<dbReference type="EMBL" id="ABLOMU010000009">
    <property type="protein sequence ID" value="EKT4440585.1"/>
    <property type="molecule type" value="Genomic_DNA"/>
</dbReference>
<dbReference type="Proteomes" id="UP001214521">
    <property type="component" value="Unassembled WGS sequence"/>
</dbReference>
<reference evidence="3" key="1">
    <citation type="submission" date="2023-08" db="EMBL/GenBank/DDBJ databases">
        <authorList>
            <consortium name="Clinical and Environmental Microbiology Branch: Whole genome sequencing antimicrobial resistance pathogens in the healthcare setting"/>
        </authorList>
    </citation>
    <scope>NUCLEOTIDE SEQUENCE</scope>
    <source>
        <strain evidence="3">2023CJ-00293</strain>
        <strain evidence="2">Stenotrophomonas_maltophilia_2021CK-00905</strain>
    </source>
</reference>
<gene>
    <name evidence="2" type="ORF">QEK83_001212</name>
    <name evidence="3" type="ORF">REH87_001494</name>
</gene>
<dbReference type="SMART" id="SM00671">
    <property type="entry name" value="SEL1"/>
    <property type="match status" value="2"/>
</dbReference>
<dbReference type="Proteomes" id="UP001225498">
    <property type="component" value="Unassembled WGS sequence"/>
</dbReference>
<dbReference type="Gene3D" id="1.25.40.10">
    <property type="entry name" value="Tetratricopeptide repeat domain"/>
    <property type="match status" value="1"/>
</dbReference>
<keyword evidence="1" id="KW-0472">Membrane</keyword>
<evidence type="ECO:0000313" key="2">
    <source>
        <dbReference type="EMBL" id="EKT4440585.1"/>
    </source>
</evidence>
<dbReference type="InterPro" id="IPR006597">
    <property type="entry name" value="Sel1-like"/>
</dbReference>
<dbReference type="InterPro" id="IPR011990">
    <property type="entry name" value="TPR-like_helical_dom_sf"/>
</dbReference>
<proteinExistence type="predicted"/>
<evidence type="ECO:0000313" key="3">
    <source>
        <dbReference type="EMBL" id="EKZ1926499.1"/>
    </source>
</evidence>
<dbReference type="PANTHER" id="PTHR11102">
    <property type="entry name" value="SEL-1-LIKE PROTEIN"/>
    <property type="match status" value="1"/>
</dbReference>
<protein>
    <submittedName>
        <fullName evidence="3">Sel1 repeat family protein</fullName>
    </submittedName>
</protein>
<comment type="caution">
    <text evidence="3">The sequence shown here is derived from an EMBL/GenBank/DDBJ whole genome shotgun (WGS) entry which is preliminary data.</text>
</comment>
<keyword evidence="1" id="KW-0812">Transmembrane</keyword>
<keyword evidence="1" id="KW-1133">Transmembrane helix</keyword>
<accession>A0AAI9CJF4</accession>
<dbReference type="AlphaFoldDB" id="A0AAI9CJF4"/>